<dbReference type="PROSITE" id="PS50931">
    <property type="entry name" value="HTH_LYSR"/>
    <property type="match status" value="1"/>
</dbReference>
<name>A0ABX8W3M4_9GAMM</name>
<dbReference type="InterPro" id="IPR005119">
    <property type="entry name" value="LysR_subst-bd"/>
</dbReference>
<dbReference type="PANTHER" id="PTHR30537:SF1">
    <property type="entry name" value="HTH-TYPE TRANSCRIPTIONAL REGULATOR PGRR"/>
    <property type="match status" value="1"/>
</dbReference>
<accession>A0ABX8W3M4</accession>
<dbReference type="SUPFAM" id="SSF53850">
    <property type="entry name" value="Periplasmic binding protein-like II"/>
    <property type="match status" value="1"/>
</dbReference>
<sequence>MNRNDLTDLNIFATLAEELNFTRAAIRLETSQSALSHALKRLEKRLGVRLLARTTRQVTLTQAGEQLYKNLRPAFDSIAEGLNEVGILREKPSGLIRITAPPHAARYILWPVIREFSQEFPEVNFEINVDSGTKDIIAERFDAGVRLGELIANNMVAVRIGPDMQMVVVASPDYIQRAGAPVTPADLAAHNCINFRLPTSGGNYIWEFDNGREKVNVRVEGRLTFNDTDMIIDAAVQSGGIACLTAIQAEGPIRQGKLVSLLQDWCKPFPGYYLFYPERKNNSAAFRLFIERLRSQAQSTS</sequence>
<protein>
    <submittedName>
        <fullName evidence="6">LysR family transcriptional regulator</fullName>
    </submittedName>
</protein>
<dbReference type="Pfam" id="PF00126">
    <property type="entry name" value="HTH_1"/>
    <property type="match status" value="1"/>
</dbReference>
<dbReference type="InterPro" id="IPR036390">
    <property type="entry name" value="WH_DNA-bd_sf"/>
</dbReference>
<dbReference type="Pfam" id="PF03466">
    <property type="entry name" value="LysR_substrate"/>
    <property type="match status" value="1"/>
</dbReference>
<dbReference type="Gene3D" id="1.10.10.10">
    <property type="entry name" value="Winged helix-like DNA-binding domain superfamily/Winged helix DNA-binding domain"/>
    <property type="match status" value="1"/>
</dbReference>
<dbReference type="InterPro" id="IPR058163">
    <property type="entry name" value="LysR-type_TF_proteobact-type"/>
</dbReference>
<keyword evidence="2" id="KW-0805">Transcription regulation</keyword>
<dbReference type="Gene3D" id="3.40.190.290">
    <property type="match status" value="1"/>
</dbReference>
<keyword evidence="7" id="KW-1185">Reference proteome</keyword>
<evidence type="ECO:0000256" key="2">
    <source>
        <dbReference type="ARBA" id="ARBA00023015"/>
    </source>
</evidence>
<feature type="domain" description="HTH lysR-type" evidence="5">
    <location>
        <begin position="4"/>
        <end position="61"/>
    </location>
</feature>
<evidence type="ECO:0000256" key="1">
    <source>
        <dbReference type="ARBA" id="ARBA00009437"/>
    </source>
</evidence>
<dbReference type="PRINTS" id="PR00039">
    <property type="entry name" value="HTHLYSR"/>
</dbReference>
<dbReference type="RefSeq" id="WP_220177506.1">
    <property type="nucleotide sequence ID" value="NZ_CP040817.1"/>
</dbReference>
<gene>
    <name evidence="6" type="ORF">FGI21_20815</name>
</gene>
<dbReference type="Proteomes" id="UP000824976">
    <property type="component" value="Chromosome"/>
</dbReference>
<evidence type="ECO:0000256" key="4">
    <source>
        <dbReference type="ARBA" id="ARBA00023163"/>
    </source>
</evidence>
<evidence type="ECO:0000256" key="3">
    <source>
        <dbReference type="ARBA" id="ARBA00023125"/>
    </source>
</evidence>
<organism evidence="6 7">
    <name type="scientific">Dickeya zeae</name>
    <dbReference type="NCBI Taxonomy" id="204042"/>
    <lineage>
        <taxon>Bacteria</taxon>
        <taxon>Pseudomonadati</taxon>
        <taxon>Pseudomonadota</taxon>
        <taxon>Gammaproteobacteria</taxon>
        <taxon>Enterobacterales</taxon>
        <taxon>Pectobacteriaceae</taxon>
        <taxon>Dickeya</taxon>
    </lineage>
</organism>
<proteinExistence type="inferred from homology"/>
<comment type="similarity">
    <text evidence="1">Belongs to the LysR transcriptional regulatory family.</text>
</comment>
<dbReference type="EMBL" id="CP040817">
    <property type="protein sequence ID" value="QYM94128.1"/>
    <property type="molecule type" value="Genomic_DNA"/>
</dbReference>
<reference evidence="6 7" key="1">
    <citation type="submission" date="2019-06" db="EMBL/GenBank/DDBJ databases">
        <title>Complete genome of Dickeya zeae PL65.</title>
        <authorList>
            <person name="Boluk G."/>
            <person name="Arif M."/>
        </authorList>
    </citation>
    <scope>NUCLEOTIDE SEQUENCE [LARGE SCALE GENOMIC DNA]</scope>
    <source>
        <strain evidence="6 7">PL65</strain>
    </source>
</reference>
<dbReference type="PANTHER" id="PTHR30537">
    <property type="entry name" value="HTH-TYPE TRANSCRIPTIONAL REGULATOR"/>
    <property type="match status" value="1"/>
</dbReference>
<dbReference type="CDD" id="cd08474">
    <property type="entry name" value="PBP2_CrgA_like_5"/>
    <property type="match status" value="1"/>
</dbReference>
<evidence type="ECO:0000313" key="7">
    <source>
        <dbReference type="Proteomes" id="UP000824976"/>
    </source>
</evidence>
<evidence type="ECO:0000259" key="5">
    <source>
        <dbReference type="PROSITE" id="PS50931"/>
    </source>
</evidence>
<dbReference type="InterPro" id="IPR000847">
    <property type="entry name" value="LysR_HTH_N"/>
</dbReference>
<dbReference type="SUPFAM" id="SSF46785">
    <property type="entry name" value="Winged helix' DNA-binding domain"/>
    <property type="match status" value="1"/>
</dbReference>
<keyword evidence="4" id="KW-0804">Transcription</keyword>
<keyword evidence="3" id="KW-0238">DNA-binding</keyword>
<dbReference type="InterPro" id="IPR036388">
    <property type="entry name" value="WH-like_DNA-bd_sf"/>
</dbReference>
<evidence type="ECO:0000313" key="6">
    <source>
        <dbReference type="EMBL" id="QYM94128.1"/>
    </source>
</evidence>